<dbReference type="Proteomes" id="UP001146120">
    <property type="component" value="Unassembled WGS sequence"/>
</dbReference>
<feature type="region of interest" description="Disordered" evidence="1">
    <location>
        <begin position="1"/>
        <end position="37"/>
    </location>
</feature>
<evidence type="ECO:0000313" key="3">
    <source>
        <dbReference type="Proteomes" id="UP001146120"/>
    </source>
</evidence>
<dbReference type="EMBL" id="DAKRPA010000007">
    <property type="protein sequence ID" value="DBA04590.1"/>
    <property type="molecule type" value="Genomic_DNA"/>
</dbReference>
<evidence type="ECO:0000256" key="1">
    <source>
        <dbReference type="SAM" id="MobiDB-lite"/>
    </source>
</evidence>
<accession>A0AAV2ZFG8</accession>
<evidence type="ECO:0000313" key="2">
    <source>
        <dbReference type="EMBL" id="DBA04590.1"/>
    </source>
</evidence>
<dbReference type="AlphaFoldDB" id="A0AAV2ZFG8"/>
<organism evidence="2 3">
    <name type="scientific">Lagenidium giganteum</name>
    <dbReference type="NCBI Taxonomy" id="4803"/>
    <lineage>
        <taxon>Eukaryota</taxon>
        <taxon>Sar</taxon>
        <taxon>Stramenopiles</taxon>
        <taxon>Oomycota</taxon>
        <taxon>Peronosporomycetes</taxon>
        <taxon>Pythiales</taxon>
        <taxon>Pythiaceae</taxon>
    </lineage>
</organism>
<comment type="caution">
    <text evidence="2">The sequence shown here is derived from an EMBL/GenBank/DDBJ whole genome shotgun (WGS) entry which is preliminary data.</text>
</comment>
<keyword evidence="3" id="KW-1185">Reference proteome</keyword>
<gene>
    <name evidence="2" type="ORF">N0F65_011138</name>
</gene>
<reference evidence="2" key="2">
    <citation type="journal article" date="2023" name="Microbiol Resour">
        <title>Decontamination and Annotation of the Draft Genome Sequence of the Oomycete Lagenidium giganteum ARSEF 373.</title>
        <authorList>
            <person name="Morgan W.R."/>
            <person name="Tartar A."/>
        </authorList>
    </citation>
    <scope>NUCLEOTIDE SEQUENCE</scope>
    <source>
        <strain evidence="2">ARSEF 373</strain>
    </source>
</reference>
<feature type="compositionally biased region" description="Polar residues" evidence="1">
    <location>
        <begin position="8"/>
        <end position="34"/>
    </location>
</feature>
<reference evidence="2" key="1">
    <citation type="submission" date="2022-11" db="EMBL/GenBank/DDBJ databases">
        <authorList>
            <person name="Morgan W.R."/>
            <person name="Tartar A."/>
        </authorList>
    </citation>
    <scope>NUCLEOTIDE SEQUENCE</scope>
    <source>
        <strain evidence="2">ARSEF 373</strain>
    </source>
</reference>
<sequence>MCSFRFRGSTTDHTTIHSYDSSGQQRQNRATMNESHSEPAYKYDTLSITTLGLASYLNVFEYPRCVLCESECTSDVLTFKMLDSLITAARSTLFATSLVPSMFLPKSNWIDKVYHEILPWLGTCFKNDA</sequence>
<protein>
    <submittedName>
        <fullName evidence="2">Uncharacterized protein</fullName>
    </submittedName>
</protein>
<proteinExistence type="predicted"/>
<name>A0AAV2ZFG8_9STRA</name>